<dbReference type="SUPFAM" id="SSF52440">
    <property type="entry name" value="PreATP-grasp domain"/>
    <property type="match status" value="1"/>
</dbReference>
<feature type="domain" description="ATP-grasp" evidence="5">
    <location>
        <begin position="113"/>
        <end position="322"/>
    </location>
</feature>
<reference evidence="6 7" key="1">
    <citation type="submission" date="2015-02" db="EMBL/GenBank/DDBJ databases">
        <title>Single-cell genomics of uncultivated deep-branching MTB reveals a conserved set of magnetosome genes.</title>
        <authorList>
            <person name="Kolinko S."/>
            <person name="Richter M."/>
            <person name="Glockner F.O."/>
            <person name="Brachmann A."/>
            <person name="Schuler D."/>
        </authorList>
    </citation>
    <scope>NUCLEOTIDE SEQUENCE [LARGE SCALE GENOMIC DNA]</scope>
    <source>
        <strain evidence="6">TM-1</strain>
    </source>
</reference>
<proteinExistence type="inferred from homology"/>
<dbReference type="Gene3D" id="3.30.470.20">
    <property type="entry name" value="ATP-grasp fold, B domain"/>
    <property type="match status" value="1"/>
</dbReference>
<evidence type="ECO:0000256" key="4">
    <source>
        <dbReference type="PROSITE-ProRule" id="PRU00409"/>
    </source>
</evidence>
<dbReference type="GO" id="GO:0008716">
    <property type="term" value="F:D-alanine-D-alanine ligase activity"/>
    <property type="evidence" value="ECO:0007669"/>
    <property type="project" value="InterPro"/>
</dbReference>
<sequence length="333" mass="36605">MEIGFTYDLRSEYLAMGYSEEETAEFDSLQTIEALEETITLLGHKVTRVGNIRNLVGMLKDGRRWDLVFNICEGLHGRGREAQIPALLEAYDIPCCFSDPLTMALSLDKGLTKTVVRAATVATPNYIVIESVEAAQNPGVSRLNGYPLFVKPLHEGTGKGIDEGSVVHDAQGLRQRCSLLLERYRQPVLVEDYLPGREFTVGVLGSDSDAYVVGALEVVIRQRQPGHVYSYENKEFCEQLVDYILVEDTRIKQEAAALAIAAYKAVGCRDAGRVDVKADANGKLFFLEINPLPGLHPTHSDLPILCTQAGMSYGQLIGEIIRSASARVKANLS</sequence>
<dbReference type="Gene3D" id="3.40.50.20">
    <property type="match status" value="1"/>
</dbReference>
<evidence type="ECO:0000256" key="3">
    <source>
        <dbReference type="ARBA" id="ARBA00023316"/>
    </source>
</evidence>
<evidence type="ECO:0000259" key="5">
    <source>
        <dbReference type="PROSITE" id="PS50975"/>
    </source>
</evidence>
<dbReference type="AlphaFoldDB" id="A0A0F3GLC0"/>
<protein>
    <submittedName>
        <fullName evidence="6">Protein containing D-alanine--D-alanine ligase</fullName>
        <ecNumber evidence="6">6.3.2.-</ecNumber>
    </submittedName>
</protein>
<dbReference type="InterPro" id="IPR013815">
    <property type="entry name" value="ATP_grasp_subdomain_1"/>
</dbReference>
<accession>A0A0F3GLC0</accession>
<keyword evidence="7" id="KW-1185">Reference proteome</keyword>
<comment type="similarity">
    <text evidence="1">Belongs to the D-alanine--D-alanine ligase family.</text>
</comment>
<gene>
    <name evidence="6" type="ORF">MBAV_005090</name>
</gene>
<evidence type="ECO:0000256" key="1">
    <source>
        <dbReference type="ARBA" id="ARBA00010871"/>
    </source>
</evidence>
<keyword evidence="4" id="KW-0067">ATP-binding</keyword>
<keyword evidence="4" id="KW-0547">Nucleotide-binding</keyword>
<dbReference type="GO" id="GO:0005524">
    <property type="term" value="F:ATP binding"/>
    <property type="evidence" value="ECO:0007669"/>
    <property type="project" value="UniProtKB-UniRule"/>
</dbReference>
<comment type="caution">
    <text evidence="6">The sequence shown here is derived from an EMBL/GenBank/DDBJ whole genome shotgun (WGS) entry which is preliminary data.</text>
</comment>
<dbReference type="Proteomes" id="UP000033423">
    <property type="component" value="Unassembled WGS sequence"/>
</dbReference>
<dbReference type="GO" id="GO:0071555">
    <property type="term" value="P:cell wall organization"/>
    <property type="evidence" value="ECO:0007669"/>
    <property type="project" value="UniProtKB-KW"/>
</dbReference>
<dbReference type="InterPro" id="IPR016185">
    <property type="entry name" value="PreATP-grasp_dom_sf"/>
</dbReference>
<dbReference type="Pfam" id="PF07478">
    <property type="entry name" value="Dala_Dala_lig_C"/>
    <property type="match status" value="1"/>
</dbReference>
<name>A0A0F3GLC0_9BACT</name>
<keyword evidence="2 6" id="KW-0436">Ligase</keyword>
<evidence type="ECO:0000313" key="7">
    <source>
        <dbReference type="Proteomes" id="UP000033423"/>
    </source>
</evidence>
<organism evidence="6 7">
    <name type="scientific">Candidatus Magnetobacterium bavaricum</name>
    <dbReference type="NCBI Taxonomy" id="29290"/>
    <lineage>
        <taxon>Bacteria</taxon>
        <taxon>Pseudomonadati</taxon>
        <taxon>Nitrospirota</taxon>
        <taxon>Thermodesulfovibrionia</taxon>
        <taxon>Thermodesulfovibrionales</taxon>
        <taxon>Candidatus Magnetobacteriaceae</taxon>
        <taxon>Candidatus Magnetobacterium</taxon>
    </lineage>
</organism>
<dbReference type="InterPro" id="IPR011761">
    <property type="entry name" value="ATP-grasp"/>
</dbReference>
<dbReference type="PANTHER" id="PTHR23132">
    <property type="entry name" value="D-ALANINE--D-ALANINE LIGASE"/>
    <property type="match status" value="1"/>
</dbReference>
<dbReference type="InterPro" id="IPR011095">
    <property type="entry name" value="Dala_Dala_lig_C"/>
</dbReference>
<dbReference type="PANTHER" id="PTHR23132:SF23">
    <property type="entry name" value="D-ALANINE--D-ALANINE LIGASE B"/>
    <property type="match status" value="1"/>
</dbReference>
<dbReference type="Gene3D" id="3.30.1490.20">
    <property type="entry name" value="ATP-grasp fold, A domain"/>
    <property type="match status" value="1"/>
</dbReference>
<dbReference type="SUPFAM" id="SSF56059">
    <property type="entry name" value="Glutathione synthetase ATP-binding domain-like"/>
    <property type="match status" value="1"/>
</dbReference>
<evidence type="ECO:0000313" key="6">
    <source>
        <dbReference type="EMBL" id="KJU82715.1"/>
    </source>
</evidence>
<dbReference type="PROSITE" id="PS50975">
    <property type="entry name" value="ATP_GRASP"/>
    <property type="match status" value="1"/>
</dbReference>
<dbReference type="GO" id="GO:0046872">
    <property type="term" value="F:metal ion binding"/>
    <property type="evidence" value="ECO:0007669"/>
    <property type="project" value="InterPro"/>
</dbReference>
<evidence type="ECO:0000256" key="2">
    <source>
        <dbReference type="ARBA" id="ARBA00022598"/>
    </source>
</evidence>
<keyword evidence="3" id="KW-0961">Cell wall biogenesis/degradation</keyword>
<dbReference type="EC" id="6.3.2.-" evidence="6"/>
<dbReference type="EMBL" id="LACI01002196">
    <property type="protein sequence ID" value="KJU82715.1"/>
    <property type="molecule type" value="Genomic_DNA"/>
</dbReference>